<keyword evidence="1" id="KW-0732">Signal</keyword>
<name>A0A395HQQ9_ASPHC</name>
<accession>A0A395HQQ9</accession>
<feature type="signal peptide" evidence="1">
    <location>
        <begin position="1"/>
        <end position="23"/>
    </location>
</feature>
<organism evidence="2 3">
    <name type="scientific">Aspergillus homomorphus (strain CBS 101889)</name>
    <dbReference type="NCBI Taxonomy" id="1450537"/>
    <lineage>
        <taxon>Eukaryota</taxon>
        <taxon>Fungi</taxon>
        <taxon>Dikarya</taxon>
        <taxon>Ascomycota</taxon>
        <taxon>Pezizomycotina</taxon>
        <taxon>Eurotiomycetes</taxon>
        <taxon>Eurotiomycetidae</taxon>
        <taxon>Eurotiales</taxon>
        <taxon>Aspergillaceae</taxon>
        <taxon>Aspergillus</taxon>
        <taxon>Aspergillus subgen. Circumdati</taxon>
    </lineage>
</organism>
<evidence type="ECO:0000313" key="2">
    <source>
        <dbReference type="EMBL" id="RAL10281.1"/>
    </source>
</evidence>
<sequence length="225" mass="25492">MTLPMPAVWNISYLAATIVLLFASPPDPKATLAALRWLSVQLGGLPTMVDIWKNASADLPKRFAQAKKAAIDGKVAKVTVLGVNLVDVEIIDRGEIKSRDMDYTSFAHSFALAIGREGFRVYQAWQTRGLRFDQYLMNGGSRLRSWAESKSFLRNFKILSRPQKKWSPELNSAYAECFEVNIDLICGEGHMNPPIIPVYRPWVRVFEINEVKIEDIKKFKWEGSV</sequence>
<dbReference type="RefSeq" id="XP_025549435.1">
    <property type="nucleotide sequence ID" value="XM_025693974.1"/>
</dbReference>
<feature type="chain" id="PRO_5017309684" evidence="1">
    <location>
        <begin position="24"/>
        <end position="225"/>
    </location>
</feature>
<protein>
    <submittedName>
        <fullName evidence="2">Uncharacterized protein</fullName>
    </submittedName>
</protein>
<gene>
    <name evidence="2" type="ORF">BO97DRAFT_394372</name>
</gene>
<proteinExistence type="predicted"/>
<dbReference type="OrthoDB" id="438641at2759"/>
<dbReference type="EMBL" id="KZ824296">
    <property type="protein sequence ID" value="RAL10281.1"/>
    <property type="molecule type" value="Genomic_DNA"/>
</dbReference>
<evidence type="ECO:0000256" key="1">
    <source>
        <dbReference type="SAM" id="SignalP"/>
    </source>
</evidence>
<evidence type="ECO:0000313" key="3">
    <source>
        <dbReference type="Proteomes" id="UP000248961"/>
    </source>
</evidence>
<dbReference type="Proteomes" id="UP000248961">
    <property type="component" value="Unassembled WGS sequence"/>
</dbReference>
<dbReference type="STRING" id="1450537.A0A395HQQ9"/>
<dbReference type="VEuPathDB" id="FungiDB:BO97DRAFT_394372"/>
<keyword evidence="3" id="KW-1185">Reference proteome</keyword>
<reference evidence="2 3" key="1">
    <citation type="submission" date="2018-02" db="EMBL/GenBank/DDBJ databases">
        <title>The genomes of Aspergillus section Nigri reveals drivers in fungal speciation.</title>
        <authorList>
            <consortium name="DOE Joint Genome Institute"/>
            <person name="Vesth T.C."/>
            <person name="Nybo J."/>
            <person name="Theobald S."/>
            <person name="Brandl J."/>
            <person name="Frisvad J.C."/>
            <person name="Nielsen K.F."/>
            <person name="Lyhne E.K."/>
            <person name="Kogle M.E."/>
            <person name="Kuo A."/>
            <person name="Riley R."/>
            <person name="Clum A."/>
            <person name="Nolan M."/>
            <person name="Lipzen A."/>
            <person name="Salamov A."/>
            <person name="Henrissat B."/>
            <person name="Wiebenga A."/>
            <person name="De vries R.P."/>
            <person name="Grigoriev I.V."/>
            <person name="Mortensen U.H."/>
            <person name="Andersen M.R."/>
            <person name="Baker S.E."/>
        </authorList>
    </citation>
    <scope>NUCLEOTIDE SEQUENCE [LARGE SCALE GENOMIC DNA]</scope>
    <source>
        <strain evidence="2 3">CBS 101889</strain>
    </source>
</reference>
<dbReference type="AlphaFoldDB" id="A0A395HQQ9"/>
<dbReference type="GeneID" id="37198263"/>